<dbReference type="EMBL" id="CP001107">
    <property type="protein sequence ID" value="ACR73935.1"/>
    <property type="molecule type" value="Genomic_DNA"/>
</dbReference>
<name>C4Z9T7_AGARV</name>
<evidence type="ECO:0000256" key="4">
    <source>
        <dbReference type="ARBA" id="ARBA00022475"/>
    </source>
</evidence>
<dbReference type="KEGG" id="ere:EUBREC_0130"/>
<dbReference type="GO" id="GO:1902600">
    <property type="term" value="P:proton transmembrane transport"/>
    <property type="evidence" value="ECO:0007669"/>
    <property type="project" value="UniProtKB-KW"/>
</dbReference>
<dbReference type="PaxDb" id="515619-EUBREC_0130"/>
<dbReference type="SUPFAM" id="SSF46604">
    <property type="entry name" value="Epsilon subunit of F1F0-ATP synthase C-terminal domain"/>
    <property type="match status" value="1"/>
</dbReference>
<reference evidence="12 13" key="1">
    <citation type="journal article" date="2009" name="Proc. Natl. Acad. Sci. U.S.A.">
        <title>Characterizing a model human gut microbiota composed of members of its two dominant bacterial phyla.</title>
        <authorList>
            <person name="Mahowald M.A."/>
            <person name="Rey F.E."/>
            <person name="Seedorf H."/>
            <person name="Turnbaugh P.J."/>
            <person name="Fulton R.S."/>
            <person name="Wollam A."/>
            <person name="Shah N."/>
            <person name="Wang C."/>
            <person name="Magrini V."/>
            <person name="Wilson R.K."/>
            <person name="Cantarel B.L."/>
            <person name="Coutinho P.M."/>
            <person name="Henrissat B."/>
            <person name="Crock L.W."/>
            <person name="Russell A."/>
            <person name="Verberkmoes N.C."/>
            <person name="Hettich R.L."/>
            <person name="Gordon J.I."/>
        </authorList>
    </citation>
    <scope>NUCLEOTIDE SEQUENCE [LARGE SCALE GENOMIC DNA]</scope>
    <source>
        <strain evidence="13">ATCC 33656 / DSM 3377 / JCM 17463 / KCTC 5835 / LMG 30912 / VPI 0990</strain>
    </source>
</reference>
<dbReference type="Proteomes" id="UP000001477">
    <property type="component" value="Chromosome"/>
</dbReference>
<evidence type="ECO:0000256" key="6">
    <source>
        <dbReference type="ARBA" id="ARBA00023065"/>
    </source>
</evidence>
<dbReference type="InterPro" id="IPR036794">
    <property type="entry name" value="ATP_F1_dsu/esu_C_sf"/>
</dbReference>
<evidence type="ECO:0000256" key="10">
    <source>
        <dbReference type="SAM" id="MobiDB-lite"/>
    </source>
</evidence>
<dbReference type="InterPro" id="IPR020547">
    <property type="entry name" value="ATP_synth_F1_esu_C"/>
</dbReference>
<evidence type="ECO:0000313" key="12">
    <source>
        <dbReference type="EMBL" id="ACR73935.1"/>
    </source>
</evidence>
<dbReference type="GO" id="GO:0045259">
    <property type="term" value="C:proton-transporting ATP synthase complex"/>
    <property type="evidence" value="ECO:0007669"/>
    <property type="project" value="UniProtKB-KW"/>
</dbReference>
<dbReference type="STRING" id="515619.EUBREC_0130"/>
<dbReference type="Gene3D" id="1.20.5.440">
    <property type="entry name" value="ATP synthase delta/epsilon subunit, C-terminal domain"/>
    <property type="match status" value="1"/>
</dbReference>
<evidence type="ECO:0000313" key="13">
    <source>
        <dbReference type="Proteomes" id="UP000001477"/>
    </source>
</evidence>
<keyword evidence="7" id="KW-0472">Membrane</keyword>
<evidence type="ECO:0000256" key="1">
    <source>
        <dbReference type="ARBA" id="ARBA00003543"/>
    </source>
</evidence>
<feature type="region of interest" description="Disordered" evidence="10">
    <location>
        <begin position="1"/>
        <end position="20"/>
    </location>
</feature>
<keyword evidence="9" id="KW-0066">ATP synthesis</keyword>
<evidence type="ECO:0000256" key="7">
    <source>
        <dbReference type="ARBA" id="ARBA00023136"/>
    </source>
</evidence>
<dbReference type="RefSeq" id="WP_012741056.1">
    <property type="nucleotide sequence ID" value="NC_012781.1"/>
</dbReference>
<proteinExistence type="predicted"/>
<comment type="subcellular location">
    <subcellularLocation>
        <location evidence="2">Cell membrane</location>
        <topology evidence="2">Peripheral membrane protein</topology>
    </subcellularLocation>
</comment>
<keyword evidence="8" id="KW-0139">CF(1)</keyword>
<dbReference type="GeneID" id="97122869"/>
<dbReference type="AlphaFoldDB" id="C4Z9T7"/>
<evidence type="ECO:0000256" key="5">
    <source>
        <dbReference type="ARBA" id="ARBA00022781"/>
    </source>
</evidence>
<sequence>MYTKTIDRAQAAKERAEQRLSNHTAEIDVKRAEFALRKALIRIDVAHHM</sequence>
<evidence type="ECO:0000256" key="2">
    <source>
        <dbReference type="ARBA" id="ARBA00004202"/>
    </source>
</evidence>
<gene>
    <name evidence="12" type="ordered locus">EUBREC_0130</name>
</gene>
<evidence type="ECO:0000256" key="3">
    <source>
        <dbReference type="ARBA" id="ARBA00022448"/>
    </source>
</evidence>
<feature type="domain" description="ATP synthase epsilon subunit C-terminal" evidence="11">
    <location>
        <begin position="7"/>
        <end position="46"/>
    </location>
</feature>
<comment type="function">
    <text evidence="1">Produces ATP from ADP in the presence of a proton gradient across the membrane.</text>
</comment>
<keyword evidence="5" id="KW-0375">Hydrogen ion transport</keyword>
<accession>C4Z9T7</accession>
<dbReference type="GO" id="GO:0006754">
    <property type="term" value="P:ATP biosynthetic process"/>
    <property type="evidence" value="ECO:0007669"/>
    <property type="project" value="UniProtKB-KW"/>
</dbReference>
<dbReference type="HOGENOM" id="CLU_3135798_0_0_9"/>
<evidence type="ECO:0000259" key="11">
    <source>
        <dbReference type="Pfam" id="PF00401"/>
    </source>
</evidence>
<keyword evidence="4" id="KW-1003">Cell membrane</keyword>
<keyword evidence="3" id="KW-0813">Transport</keyword>
<protein>
    <recommendedName>
        <fullName evidence="11">ATP synthase epsilon subunit C-terminal domain-containing protein</fullName>
    </recommendedName>
</protein>
<dbReference type="GO" id="GO:0005886">
    <property type="term" value="C:plasma membrane"/>
    <property type="evidence" value="ECO:0007669"/>
    <property type="project" value="UniProtKB-SubCell"/>
</dbReference>
<organism evidence="12 13">
    <name type="scientific">Agathobacter rectalis (strain ATCC 33656 / DSM 3377 / JCM 17463 / KCTC 5835 / VPI 0990)</name>
    <name type="common">Eubacterium rectale</name>
    <dbReference type="NCBI Taxonomy" id="515619"/>
    <lineage>
        <taxon>Bacteria</taxon>
        <taxon>Bacillati</taxon>
        <taxon>Bacillota</taxon>
        <taxon>Clostridia</taxon>
        <taxon>Lachnospirales</taxon>
        <taxon>Lachnospiraceae</taxon>
        <taxon>Agathobacter</taxon>
    </lineage>
</organism>
<dbReference type="Pfam" id="PF00401">
    <property type="entry name" value="ATP-synt_DE"/>
    <property type="match status" value="1"/>
</dbReference>
<dbReference type="FunFam" id="1.20.5.440:FF:000001">
    <property type="entry name" value="ATP synthase epsilon chain"/>
    <property type="match status" value="1"/>
</dbReference>
<evidence type="ECO:0000256" key="8">
    <source>
        <dbReference type="ARBA" id="ARBA00023196"/>
    </source>
</evidence>
<keyword evidence="6" id="KW-0406">Ion transport</keyword>
<evidence type="ECO:0000256" key="9">
    <source>
        <dbReference type="ARBA" id="ARBA00023310"/>
    </source>
</evidence>